<reference evidence="8" key="1">
    <citation type="submission" date="2018-09" db="EMBL/GenBank/DDBJ databases">
        <title>Complete genome of Klebsiella pneumoniae phage Pylas.</title>
        <authorList>
            <person name="Powell J.E."/>
            <person name="Lessor L."/>
            <person name="O'Leary C.J."/>
            <person name="Liu M."/>
        </authorList>
    </citation>
    <scope>NUCLEOTIDE SEQUENCE [LARGE SCALE GENOMIC DNA]</scope>
</reference>
<keyword evidence="2" id="KW-0547">Nucleotide-binding</keyword>
<evidence type="ECO:0000313" key="7">
    <source>
        <dbReference type="EMBL" id="AYP69338.1"/>
    </source>
</evidence>
<dbReference type="InterPro" id="IPR027417">
    <property type="entry name" value="P-loop_NTPase"/>
</dbReference>
<dbReference type="EMBL" id="MH899585">
    <property type="protein sequence ID" value="AYP69338.1"/>
    <property type="molecule type" value="Genomic_DNA"/>
</dbReference>
<feature type="region of interest" description="Disordered" evidence="5">
    <location>
        <begin position="510"/>
        <end position="535"/>
    </location>
</feature>
<sequence>MSMNKEDPMVKQTVEEWLNSVDYAALNGNNYVPSVFAINYVNFIKLVNGESGESNLTPVVHLKMLDELAGKRTRLANLCSRGMAKTTLFGEYLVLYIALYGEIDGFGDIEGMIYISDSMENGVKSLRKNIEYRYNNSEFLQKYIPEAKFTDTYMEFTNADGHKLGVRMFGAKTGLRGTKIFGKRPVLAVLDDLVSDDDAKSKSTMQAIKDTVYKGVDYALDPTRRKIVFSGTPFNKNDILYEAVESGGWYVNVFPICEKFPCSREEFVGAWEDRFSYDFVKSQYDLAVATGQVAAFNQELMLRITSDEERLVLESDIQWYKRKSLLLNRGMFNFYITTDFATSEKQSADYSVISVWAINSNGDWFWVDGICRRQLMNKNFDDLFRLVVEYQPQSVGIEVTGQQGGFISLLRDEMMNRNIWFNFASDGNNNKPGIRPNTNKMVRFNSVLPWFKAGKFFFPEELKDEKIMLEAMDELRLATVEGFKSKHDDFIDTISMLSCLKVWKPSQASGGSIQEDSVWDMPTPSPDNGIDSYLV</sequence>
<accession>A0A3G3BYM5</accession>
<name>A0A3G3BYM5_9CAUD</name>
<evidence type="ECO:0000256" key="2">
    <source>
        <dbReference type="ARBA" id="ARBA00022741"/>
    </source>
</evidence>
<protein>
    <submittedName>
        <fullName evidence="7">Terminase</fullName>
    </submittedName>
</protein>
<organism evidence="7 8">
    <name type="scientific">Klebsiella phage Pylas</name>
    <dbReference type="NCBI Taxonomy" id="2419682"/>
    <lineage>
        <taxon>Viruses</taxon>
        <taxon>Duplodnaviria</taxon>
        <taxon>Heunggongvirae</taxon>
        <taxon>Uroviricota</taxon>
        <taxon>Caudoviricetes</taxon>
        <taxon>Schitoviridae</taxon>
        <taxon>Humphriesvirinae</taxon>
        <taxon>Pylasvirus</taxon>
        <taxon>Pylasvirus pylas</taxon>
    </lineage>
</organism>
<evidence type="ECO:0000313" key="8">
    <source>
        <dbReference type="Proteomes" id="UP000278488"/>
    </source>
</evidence>
<dbReference type="Gene3D" id="3.40.50.300">
    <property type="entry name" value="P-loop containing nucleotide triphosphate hydrolases"/>
    <property type="match status" value="1"/>
</dbReference>
<dbReference type="Pfam" id="PF17289">
    <property type="entry name" value="Terminase_6C"/>
    <property type="match status" value="1"/>
</dbReference>
<keyword evidence="8" id="KW-1185">Reference proteome</keyword>
<feature type="domain" description="Terminase large subunit gp17-like C-terminal" evidence="6">
    <location>
        <begin position="336"/>
        <end position="497"/>
    </location>
</feature>
<keyword evidence="4" id="KW-0231">Viral genome packaging</keyword>
<evidence type="ECO:0000256" key="5">
    <source>
        <dbReference type="SAM" id="MobiDB-lite"/>
    </source>
</evidence>
<evidence type="ECO:0000256" key="1">
    <source>
        <dbReference type="ARBA" id="ARBA00022612"/>
    </source>
</evidence>
<dbReference type="InterPro" id="IPR035421">
    <property type="entry name" value="Terminase_6C"/>
</dbReference>
<dbReference type="Gene3D" id="3.30.420.240">
    <property type="match status" value="1"/>
</dbReference>
<dbReference type="Proteomes" id="UP000278488">
    <property type="component" value="Segment"/>
</dbReference>
<evidence type="ECO:0000259" key="6">
    <source>
        <dbReference type="Pfam" id="PF17289"/>
    </source>
</evidence>
<evidence type="ECO:0000256" key="3">
    <source>
        <dbReference type="ARBA" id="ARBA00022840"/>
    </source>
</evidence>
<proteinExistence type="predicted"/>
<dbReference type="GO" id="GO:0005524">
    <property type="term" value="F:ATP binding"/>
    <property type="evidence" value="ECO:0007669"/>
    <property type="project" value="UniProtKB-KW"/>
</dbReference>
<keyword evidence="3" id="KW-0067">ATP-binding</keyword>
<keyword evidence="1" id="KW-1188">Viral release from host cell</keyword>
<gene>
    <name evidence="7" type="ORF">Pylas_084</name>
</gene>
<evidence type="ECO:0000256" key="4">
    <source>
        <dbReference type="ARBA" id="ARBA00023219"/>
    </source>
</evidence>